<keyword evidence="1" id="KW-0812">Transmembrane</keyword>
<evidence type="ECO:0000313" key="3">
    <source>
        <dbReference type="Proteomes" id="UP000265716"/>
    </source>
</evidence>
<gene>
    <name evidence="2" type="ORF">DYB38_010840</name>
</gene>
<dbReference type="EMBL" id="QUTC01007709">
    <property type="protein sequence ID" value="RHY46699.1"/>
    <property type="molecule type" value="Genomic_DNA"/>
</dbReference>
<feature type="transmembrane region" description="Helical" evidence="1">
    <location>
        <begin position="49"/>
        <end position="69"/>
    </location>
</feature>
<reference evidence="2 3" key="1">
    <citation type="submission" date="2018-08" db="EMBL/GenBank/DDBJ databases">
        <title>Aphanomyces genome sequencing and annotation.</title>
        <authorList>
            <person name="Minardi D."/>
            <person name="Oidtmann B."/>
            <person name="Van Der Giezen M."/>
            <person name="Studholme D.J."/>
        </authorList>
    </citation>
    <scope>NUCLEOTIDE SEQUENCE [LARGE SCALE GENOMIC DNA]</scope>
    <source>
        <strain evidence="2 3">SA</strain>
    </source>
</reference>
<accession>A0A397CHN9</accession>
<proteinExistence type="predicted"/>
<keyword evidence="1" id="KW-0472">Membrane</keyword>
<dbReference type="Proteomes" id="UP000265716">
    <property type="component" value="Unassembled WGS sequence"/>
</dbReference>
<organism evidence="2 3">
    <name type="scientific">Aphanomyces astaci</name>
    <name type="common">Crayfish plague agent</name>
    <dbReference type="NCBI Taxonomy" id="112090"/>
    <lineage>
        <taxon>Eukaryota</taxon>
        <taxon>Sar</taxon>
        <taxon>Stramenopiles</taxon>
        <taxon>Oomycota</taxon>
        <taxon>Saprolegniomycetes</taxon>
        <taxon>Saprolegniales</taxon>
        <taxon>Verrucalvaceae</taxon>
        <taxon>Aphanomyces</taxon>
    </lineage>
</organism>
<name>A0A397CHN9_APHAT</name>
<evidence type="ECO:0000313" key="2">
    <source>
        <dbReference type="EMBL" id="RHY46699.1"/>
    </source>
</evidence>
<comment type="caution">
    <text evidence="2">The sequence shown here is derived from an EMBL/GenBank/DDBJ whole genome shotgun (WGS) entry which is preliminary data.</text>
</comment>
<sequence>MYVLTDSVKSDCLSLFLAGASFIASRLRLRINPAVPVVIYLVVYSQRAQLVAAMGLFLTTLILMLVYAITDKVYTVYFTDHAVEAKTTKKTVAEDGTVCANILLRHDIFRAHCHVIAENQVDKTVIRVFRKDITLKQLFNLSLRPLA</sequence>
<keyword evidence="1" id="KW-1133">Transmembrane helix</keyword>
<evidence type="ECO:0000256" key="1">
    <source>
        <dbReference type="SAM" id="Phobius"/>
    </source>
</evidence>
<protein>
    <submittedName>
        <fullName evidence="2">Uncharacterized protein</fullName>
    </submittedName>
</protein>
<dbReference type="VEuPathDB" id="FungiDB:H257_18681"/>
<dbReference type="AlphaFoldDB" id="A0A397CHN9"/>